<keyword evidence="3" id="KW-1185">Reference proteome</keyword>
<reference evidence="2 3" key="1">
    <citation type="submission" date="2019-09" db="EMBL/GenBank/DDBJ databases">
        <title>A chromosome-level genome assembly of the Chinese tupelo Nyssa sinensis.</title>
        <authorList>
            <person name="Yang X."/>
            <person name="Kang M."/>
            <person name="Yang Y."/>
            <person name="Xiong H."/>
            <person name="Wang M."/>
            <person name="Zhang Z."/>
            <person name="Wang Z."/>
            <person name="Wu H."/>
            <person name="Ma T."/>
            <person name="Liu J."/>
            <person name="Xi Z."/>
        </authorList>
    </citation>
    <scope>NUCLEOTIDE SEQUENCE [LARGE SCALE GENOMIC DNA]</scope>
    <source>
        <strain evidence="2">J267</strain>
        <tissue evidence="2">Leaf</tissue>
    </source>
</reference>
<evidence type="ECO:0000313" key="2">
    <source>
        <dbReference type="EMBL" id="KAA8531317.1"/>
    </source>
</evidence>
<organism evidence="2 3">
    <name type="scientific">Nyssa sinensis</name>
    <dbReference type="NCBI Taxonomy" id="561372"/>
    <lineage>
        <taxon>Eukaryota</taxon>
        <taxon>Viridiplantae</taxon>
        <taxon>Streptophyta</taxon>
        <taxon>Embryophyta</taxon>
        <taxon>Tracheophyta</taxon>
        <taxon>Spermatophyta</taxon>
        <taxon>Magnoliopsida</taxon>
        <taxon>eudicotyledons</taxon>
        <taxon>Gunneridae</taxon>
        <taxon>Pentapetalae</taxon>
        <taxon>asterids</taxon>
        <taxon>Cornales</taxon>
        <taxon>Nyssaceae</taxon>
        <taxon>Nyssa</taxon>
    </lineage>
</organism>
<protein>
    <submittedName>
        <fullName evidence="2">Uncharacterized protein</fullName>
    </submittedName>
</protein>
<gene>
    <name evidence="2" type="ORF">F0562_006026</name>
</gene>
<feature type="region of interest" description="Disordered" evidence="1">
    <location>
        <begin position="154"/>
        <end position="183"/>
    </location>
</feature>
<evidence type="ECO:0000313" key="3">
    <source>
        <dbReference type="Proteomes" id="UP000325577"/>
    </source>
</evidence>
<evidence type="ECO:0000256" key="1">
    <source>
        <dbReference type="SAM" id="MobiDB-lite"/>
    </source>
</evidence>
<accession>A0A5J5API7</accession>
<dbReference type="AlphaFoldDB" id="A0A5J5API7"/>
<dbReference type="EMBL" id="CM018043">
    <property type="protein sequence ID" value="KAA8531317.1"/>
    <property type="molecule type" value="Genomic_DNA"/>
</dbReference>
<proteinExistence type="predicted"/>
<name>A0A5J5API7_9ASTE</name>
<dbReference type="Proteomes" id="UP000325577">
    <property type="component" value="Linkage Group LG2"/>
</dbReference>
<sequence length="197" mass="21245">MWATTSAYIVHDFEKAMIGIRRIDAKCIPVPEGHTSYLMLQAHGATNTRNISNIGIAGAIGSIGATRTNGVTTLFGTIRPTRVATLEPRGMPIIRNYFNGVLVDQKGLVSFQEANTQRVATGVAIRGRDDVAAVVDGFCDAFGWPQILQFKERNQQQQKCSGSKKRSSGSGSSGGRRGNHVGPYVVQSGILEDFLYG</sequence>